<dbReference type="EMBL" id="MK072207">
    <property type="protein sequence ID" value="AYV80100.1"/>
    <property type="molecule type" value="Genomic_DNA"/>
</dbReference>
<organism evidence="2">
    <name type="scientific">Gaeavirus sp</name>
    <dbReference type="NCBI Taxonomy" id="2487767"/>
    <lineage>
        <taxon>Viruses</taxon>
        <taxon>Varidnaviria</taxon>
        <taxon>Bamfordvirae</taxon>
        <taxon>Nucleocytoviricota</taxon>
        <taxon>Megaviricetes</taxon>
        <taxon>Imitervirales</taxon>
        <taxon>Mimiviridae</taxon>
        <taxon>Klosneuvirinae</taxon>
    </lineage>
</organism>
<feature type="compositionally biased region" description="Polar residues" evidence="1">
    <location>
        <begin position="215"/>
        <end position="224"/>
    </location>
</feature>
<keyword evidence="2" id="KW-0675">Receptor</keyword>
<feature type="region of interest" description="Disordered" evidence="1">
    <location>
        <begin position="179"/>
        <end position="245"/>
    </location>
</feature>
<feature type="region of interest" description="Disordered" evidence="1">
    <location>
        <begin position="1"/>
        <end position="24"/>
    </location>
</feature>
<accession>A0A3G4ZZ17</accession>
<reference evidence="2" key="1">
    <citation type="submission" date="2018-10" db="EMBL/GenBank/DDBJ databases">
        <title>Hidden diversity of soil giant viruses.</title>
        <authorList>
            <person name="Schulz F."/>
            <person name="Alteio L."/>
            <person name="Goudeau D."/>
            <person name="Ryan E.M."/>
            <person name="Malmstrom R.R."/>
            <person name="Blanchard J."/>
            <person name="Woyke T."/>
        </authorList>
    </citation>
    <scope>NUCLEOTIDE SEQUENCE</scope>
    <source>
        <strain evidence="2">GAV1</strain>
    </source>
</reference>
<sequence>MFGGKKSESESGSGSEHKPNSEHEIAMKNAIDKMTDKSTDSEFEYKCYRVNKNSLAASIVSAIDSQIATPVKEIPQAQVESHKDMVQVRATLESDIYNNGGNSKEGMEITEDFTQFIDDQSKQNLEMSKMPTSIMKPMPTMNIPKSTLYNDGVPPLPKIDLTRNTNFSAQHDVLPILGEITGRKPEPPSQLIPNEKAGSSPHNNSDNDIELPIHQNYNKNSDSSDNIERPMHPNKDANNPSDAVFDSIDDEYKTYKTNIPYSTNYVQYQRDGQQQQEEDKISAKVNAFRRDISDQRVIDPWNKEAVKFYTKYQERSVGAPPAKDSFQNELQYGDYNYVAPLNNGMINKSYTSLLPANWYPIPPHPPICVTNKSCTVCPVRINDRQGNDYMNYADWDEFDAARRFTGDMGINTEYIKNVLNVAHPH</sequence>
<evidence type="ECO:0000313" key="2">
    <source>
        <dbReference type="EMBL" id="AYV80100.1"/>
    </source>
</evidence>
<gene>
    <name evidence="2" type="ORF">Gaeavirus9_10</name>
</gene>
<proteinExistence type="predicted"/>
<feature type="compositionally biased region" description="Basic and acidic residues" evidence="1">
    <location>
        <begin position="226"/>
        <end position="235"/>
    </location>
</feature>
<protein>
    <submittedName>
        <fullName evidence="2">7tm chemosensory receptor/ankyrin repeat domain-containing protein</fullName>
    </submittedName>
</protein>
<name>A0A3G4ZZ17_9VIRU</name>
<evidence type="ECO:0000256" key="1">
    <source>
        <dbReference type="SAM" id="MobiDB-lite"/>
    </source>
</evidence>